<evidence type="ECO:0000256" key="6">
    <source>
        <dbReference type="ARBA" id="ARBA00023136"/>
    </source>
</evidence>
<evidence type="ECO:0000256" key="1">
    <source>
        <dbReference type="ARBA" id="ARBA00004141"/>
    </source>
</evidence>
<dbReference type="Proteomes" id="UP000192472">
    <property type="component" value="Unassembled WGS sequence"/>
</dbReference>
<dbReference type="SUPFAM" id="SSF144091">
    <property type="entry name" value="Rhomboid-like"/>
    <property type="match status" value="1"/>
</dbReference>
<feature type="transmembrane region" description="Helical" evidence="7">
    <location>
        <begin position="139"/>
        <end position="157"/>
    </location>
</feature>
<dbReference type="GO" id="GO:0016020">
    <property type="term" value="C:membrane"/>
    <property type="evidence" value="ECO:0007669"/>
    <property type="project" value="UniProtKB-SubCell"/>
</dbReference>
<keyword evidence="6 7" id="KW-0472">Membrane</keyword>
<accession>A0A1W2GDX6</accession>
<organism evidence="9 10">
    <name type="scientific">Reichenbachiella faecimaris</name>
    <dbReference type="NCBI Taxonomy" id="692418"/>
    <lineage>
        <taxon>Bacteria</taxon>
        <taxon>Pseudomonadati</taxon>
        <taxon>Bacteroidota</taxon>
        <taxon>Cytophagia</taxon>
        <taxon>Cytophagales</taxon>
        <taxon>Reichenbachiellaceae</taxon>
        <taxon>Reichenbachiella</taxon>
    </lineage>
</organism>
<proteinExistence type="inferred from homology"/>
<evidence type="ECO:0000256" key="5">
    <source>
        <dbReference type="ARBA" id="ARBA00022989"/>
    </source>
</evidence>
<dbReference type="EMBL" id="FWYF01000002">
    <property type="protein sequence ID" value="SMD34857.1"/>
    <property type="molecule type" value="Genomic_DNA"/>
</dbReference>
<dbReference type="STRING" id="692418.SAMN04488029_2211"/>
<keyword evidence="4" id="KW-0378">Hydrolase</keyword>
<feature type="transmembrane region" description="Helical" evidence="7">
    <location>
        <begin position="84"/>
        <end position="103"/>
    </location>
</feature>
<feature type="domain" description="Peptidase S54 rhomboid" evidence="8">
    <location>
        <begin position="38"/>
        <end position="188"/>
    </location>
</feature>
<dbReference type="InterPro" id="IPR035952">
    <property type="entry name" value="Rhomboid-like_sf"/>
</dbReference>
<dbReference type="OrthoDB" id="9807874at2"/>
<evidence type="ECO:0000313" key="10">
    <source>
        <dbReference type="Proteomes" id="UP000192472"/>
    </source>
</evidence>
<dbReference type="RefSeq" id="WP_084373211.1">
    <property type="nucleotide sequence ID" value="NZ_FWYF01000002.1"/>
</dbReference>
<gene>
    <name evidence="9" type="ORF">SAMN04488029_2211</name>
</gene>
<keyword evidence="5 7" id="KW-1133">Transmembrane helix</keyword>
<evidence type="ECO:0000256" key="2">
    <source>
        <dbReference type="ARBA" id="ARBA00009045"/>
    </source>
</evidence>
<feature type="transmembrane region" description="Helical" evidence="7">
    <location>
        <begin position="115"/>
        <end position="133"/>
    </location>
</feature>
<evidence type="ECO:0000259" key="8">
    <source>
        <dbReference type="Pfam" id="PF01694"/>
    </source>
</evidence>
<dbReference type="InterPro" id="IPR022764">
    <property type="entry name" value="Peptidase_S54_rhomboid_dom"/>
</dbReference>
<keyword evidence="3 7" id="KW-0812">Transmembrane</keyword>
<comment type="similarity">
    <text evidence="2">Belongs to the peptidase S54 family.</text>
</comment>
<dbReference type="InterPro" id="IPR050925">
    <property type="entry name" value="Rhomboid_protease_S54"/>
</dbReference>
<evidence type="ECO:0000313" key="9">
    <source>
        <dbReference type="EMBL" id="SMD34857.1"/>
    </source>
</evidence>
<dbReference type="GO" id="GO:0004252">
    <property type="term" value="F:serine-type endopeptidase activity"/>
    <property type="evidence" value="ECO:0007669"/>
    <property type="project" value="InterPro"/>
</dbReference>
<dbReference type="AlphaFoldDB" id="A0A1W2GDX6"/>
<comment type="subcellular location">
    <subcellularLocation>
        <location evidence="1">Membrane</location>
        <topology evidence="1">Multi-pass membrane protein</topology>
    </subcellularLocation>
</comment>
<sequence length="207" mass="23198">MSWTIVIIIANVVVSYLGLQNHNLQYKLTMNPVAVLRQGQWYRVVTSGFIHSNWAHLGFNMFTFYFFGQLVEQIFTALKGDLGGIYFVVFYLLGIVISDLPSLLKHKDHPHYNSLGASGGVAAVVFCSILFFPTNNICLYGFICIPGFILGAIYLIYSYTKGKQLSDNVNHDAHLIGAVFGLVFSLIMEPRVMASFIQQIAEWNPFG</sequence>
<evidence type="ECO:0000256" key="4">
    <source>
        <dbReference type="ARBA" id="ARBA00022801"/>
    </source>
</evidence>
<dbReference type="Gene3D" id="1.20.1540.10">
    <property type="entry name" value="Rhomboid-like"/>
    <property type="match status" value="1"/>
</dbReference>
<dbReference type="Pfam" id="PF01694">
    <property type="entry name" value="Rhomboid"/>
    <property type="match status" value="1"/>
</dbReference>
<dbReference type="PANTHER" id="PTHR43731:SF14">
    <property type="entry name" value="PRESENILIN-ASSOCIATED RHOMBOID-LIKE PROTEIN, MITOCHONDRIAL"/>
    <property type="match status" value="1"/>
</dbReference>
<dbReference type="PANTHER" id="PTHR43731">
    <property type="entry name" value="RHOMBOID PROTEASE"/>
    <property type="match status" value="1"/>
</dbReference>
<reference evidence="9 10" key="1">
    <citation type="submission" date="2017-04" db="EMBL/GenBank/DDBJ databases">
        <authorList>
            <person name="Afonso C.L."/>
            <person name="Miller P.J."/>
            <person name="Scott M.A."/>
            <person name="Spackman E."/>
            <person name="Goraichik I."/>
            <person name="Dimitrov K.M."/>
            <person name="Suarez D.L."/>
            <person name="Swayne D.E."/>
        </authorList>
    </citation>
    <scope>NUCLEOTIDE SEQUENCE [LARGE SCALE GENOMIC DNA]</scope>
    <source>
        <strain evidence="9 10">DSM 26133</strain>
    </source>
</reference>
<keyword evidence="10" id="KW-1185">Reference proteome</keyword>
<evidence type="ECO:0000256" key="3">
    <source>
        <dbReference type="ARBA" id="ARBA00022692"/>
    </source>
</evidence>
<evidence type="ECO:0000256" key="7">
    <source>
        <dbReference type="SAM" id="Phobius"/>
    </source>
</evidence>
<protein>
    <submittedName>
        <fullName evidence="9">Rhomboid family protein</fullName>
    </submittedName>
</protein>
<name>A0A1W2GDX6_REIFA</name>